<dbReference type="OrthoDB" id="5317514at2759"/>
<dbReference type="GO" id="GO:0007160">
    <property type="term" value="P:cell-matrix adhesion"/>
    <property type="evidence" value="ECO:0007669"/>
    <property type="project" value="TreeGrafter"/>
</dbReference>
<dbReference type="GO" id="GO:0008305">
    <property type="term" value="C:integrin complex"/>
    <property type="evidence" value="ECO:0007669"/>
    <property type="project" value="InterPro"/>
</dbReference>
<evidence type="ECO:0000256" key="4">
    <source>
        <dbReference type="ARBA" id="ARBA00022729"/>
    </source>
</evidence>
<keyword evidence="5" id="KW-0677">Repeat</keyword>
<keyword evidence="3 13" id="KW-0812">Transmembrane</keyword>
<evidence type="ECO:0000256" key="11">
    <source>
        <dbReference type="ARBA" id="ARBA00023180"/>
    </source>
</evidence>
<feature type="region of interest" description="Disordered" evidence="14">
    <location>
        <begin position="1252"/>
        <end position="1284"/>
    </location>
</feature>
<dbReference type="GO" id="GO:0033627">
    <property type="term" value="P:cell adhesion mediated by integrin"/>
    <property type="evidence" value="ECO:0007669"/>
    <property type="project" value="TreeGrafter"/>
</dbReference>
<sequence>ILVGAPQAAGQGPLRGSRPGALFRCPITPEEYDCERVDIDGEVSLNRESKHNQWLGVTVKSQGIGGKVVTCAHLYELRQRVSQPSETRDPIGRCYVLSEDLTERDDLDGGEWKFCEGRPQGHEQFGFCQQGLSVSFTPDNNFILFGAPGTYNWKGEMRVQLLNQTLLDLGLYDDGPYEVADQKQLNAQLIPVPYHSYLGLLFMASPIEDALLYKTLEPSSRPTPFEDVAHNSYLGFSVDSAMDVMSLGELTFVAGAPRANHTGAVVLLRKDNVYRLVPQHIFWGEELASSFGYSVATTDLNKDGWTDLIIGAPNFFDRKAEIGGAVYVYLNPFGHWDDQARPIRLNGTYDSMFGMTVSSVGDLDQDGYGDIAVGAPFDGDGKVFIYRGSDAGIETKPAQVLDGRDFDVRRFGYSISGGLDIDANHYPDVAVGSLNDSVVLFRSRPVIHVIREISIDPQQIDLEQDNCKGRAGVCVEVKACFAFMAHPEHYSPHITLLVHFEADTERRKLGLPHRVNFLGRSSLDPEYTQIEEVELHNQHHHVCTSAAFQLHENIRDKLRPISLEITHTIKPVPPRRHSASKRLEKLPPVLSVSPSNTLYSEVNFLREGCGVDKICQSNLKLSYQFGTRPLTSDLFTPLPKDEDDVQVFSVSDQRLVVLEITVTNKPSNPLLPEEDGDDAHAAQLFISLPDTVSYAGSRIPEQMRCQANKNGSFVECDLGNPMKRNTKLKFSINLSTSNITIETTELTADLSLTTISEQPDLVPVTALAKVVIELPLSVSGIAEPRQLFFSGSVRGESAMRSLEDIGSPVDFEFVVTNPGQELQTFGSAFLNIMWPYELFNGKWLLYPASLKFNDAADTRCTSSGALNPLRLHSSSPAGITSVNHKHPGRARRSHPEDVGHVATKDSVGRTTPAVAASERRKSLKLVRGRNRKGKKGKYSSLVAHWSFSPPGLSSRVRPLRPVSVSSPQLLWTGCPQDPRQAVEHKLHRGVSSRQRSGADGQSQHHRQVQHQTSGSEGCCCTGFWTHTCAHTQVLLGIINQWTFCLHQVPVMIYPEPGLADQFWIPWWIILIAVLAGILLLTLLVCLLWKVTHTIFYTRALKTQYFVFLIKKKPKSASFSLLLHLTSKTIPLYVCQVISFFFLPVFFSLNDFILTYPFPLFLPLLLLSFAFFNTLSLFISHSFPNLFSPLLRSGHLLSSVASSSAPSRAATMRRSTTAPTWGSSPRSVVSSSGPTTKTNCPSTTRLRFLAGIGRSSRQRSRAKSIKKNGPHTGATGPPNFFCSTD</sequence>
<dbReference type="GO" id="GO:0009897">
    <property type="term" value="C:external side of plasma membrane"/>
    <property type="evidence" value="ECO:0007669"/>
    <property type="project" value="TreeGrafter"/>
</dbReference>
<feature type="transmembrane region" description="Helical" evidence="13">
    <location>
        <begin position="1063"/>
        <end position="1088"/>
    </location>
</feature>
<keyword evidence="6 13" id="KW-0130">Cell adhesion</keyword>
<evidence type="ECO:0000256" key="12">
    <source>
        <dbReference type="PROSITE-ProRule" id="PRU00803"/>
    </source>
</evidence>
<dbReference type="InterPro" id="IPR013649">
    <property type="entry name" value="Integrin_alpha_Ig-like_1"/>
</dbReference>
<evidence type="ECO:0000256" key="5">
    <source>
        <dbReference type="ARBA" id="ARBA00022737"/>
    </source>
</evidence>
<dbReference type="SUPFAM" id="SSF69179">
    <property type="entry name" value="Integrin domains"/>
    <property type="match status" value="3"/>
</dbReference>
<feature type="domain" description="Integrin alpha first immunoglubulin-like" evidence="15">
    <location>
        <begin position="443"/>
        <end position="607"/>
    </location>
</feature>
<dbReference type="Pfam" id="PF08441">
    <property type="entry name" value="Integrin_A_Ig_1"/>
    <property type="match status" value="1"/>
</dbReference>
<feature type="region of interest" description="Disordered" evidence="14">
    <location>
        <begin position="1207"/>
        <end position="1239"/>
    </location>
</feature>
<dbReference type="EMBL" id="CAAE01014979">
    <property type="protein sequence ID" value="CAG07074.1"/>
    <property type="molecule type" value="Genomic_DNA"/>
</dbReference>
<protein>
    <submittedName>
        <fullName evidence="18">(spotted green pufferfish) hypothetical protein</fullName>
    </submittedName>
</protein>
<dbReference type="Gene3D" id="2.130.10.130">
    <property type="entry name" value="Integrin alpha, N-terminal"/>
    <property type="match status" value="1"/>
</dbReference>
<evidence type="ECO:0000256" key="7">
    <source>
        <dbReference type="ARBA" id="ARBA00022989"/>
    </source>
</evidence>
<evidence type="ECO:0000259" key="17">
    <source>
        <dbReference type="Pfam" id="PF20806"/>
    </source>
</evidence>
<feature type="compositionally biased region" description="Basic residues" evidence="14">
    <location>
        <begin position="883"/>
        <end position="892"/>
    </location>
</feature>
<reference evidence="18" key="2">
    <citation type="submission" date="2004-02" db="EMBL/GenBank/DDBJ databases">
        <authorList>
            <consortium name="Genoscope"/>
            <consortium name="Whitehead Institute Centre for Genome Research"/>
        </authorList>
    </citation>
    <scope>NUCLEOTIDE SEQUENCE</scope>
</reference>
<feature type="repeat" description="FG-GAP" evidence="12">
    <location>
        <begin position="339"/>
        <end position="395"/>
    </location>
</feature>
<feature type="non-terminal residue" evidence="18">
    <location>
        <position position="1"/>
    </location>
</feature>
<gene>
    <name evidence="18" type="ORF">GSTENG00027615001</name>
</gene>
<evidence type="ECO:0000256" key="13">
    <source>
        <dbReference type="RuleBase" id="RU003762"/>
    </source>
</evidence>
<feature type="repeat" description="FG-GAP" evidence="12">
    <location>
        <begin position="399"/>
        <end position="458"/>
    </location>
</feature>
<dbReference type="InterPro" id="IPR048286">
    <property type="entry name" value="Integrin_alpha_Ig-like_3"/>
</dbReference>
<dbReference type="InterPro" id="IPR028994">
    <property type="entry name" value="Integrin_alpha_N"/>
</dbReference>
<feature type="domain" description="Integrin alpha second immunoglobulin-like" evidence="16">
    <location>
        <begin position="609"/>
        <end position="769"/>
    </location>
</feature>
<keyword evidence="8 13" id="KW-0401">Integrin</keyword>
<evidence type="ECO:0000256" key="2">
    <source>
        <dbReference type="ARBA" id="ARBA00008054"/>
    </source>
</evidence>
<dbReference type="Pfam" id="PF01839">
    <property type="entry name" value="FG-GAP"/>
    <property type="match status" value="2"/>
</dbReference>
<evidence type="ECO:0000256" key="3">
    <source>
        <dbReference type="ARBA" id="ARBA00022692"/>
    </source>
</evidence>
<dbReference type="Pfam" id="PF20805">
    <property type="entry name" value="Integrin_A_Ig_2"/>
    <property type="match status" value="1"/>
</dbReference>
<dbReference type="PRINTS" id="PR01185">
    <property type="entry name" value="INTEGRINA"/>
</dbReference>
<dbReference type="SUPFAM" id="SSF69318">
    <property type="entry name" value="Integrin alpha N-terminal domain"/>
    <property type="match status" value="1"/>
</dbReference>
<feature type="compositionally biased region" description="Basic residues" evidence="14">
    <location>
        <begin position="1255"/>
        <end position="1268"/>
    </location>
</feature>
<dbReference type="GO" id="GO:0005178">
    <property type="term" value="F:integrin binding"/>
    <property type="evidence" value="ECO:0007669"/>
    <property type="project" value="TreeGrafter"/>
</dbReference>
<feature type="transmembrane region" description="Helical" evidence="13">
    <location>
        <begin position="1129"/>
        <end position="1148"/>
    </location>
</feature>
<dbReference type="InterPro" id="IPR013519">
    <property type="entry name" value="Int_alpha_beta-p"/>
</dbReference>
<dbReference type="InterPro" id="IPR048285">
    <property type="entry name" value="Integrin_alpha_Ig-like_2"/>
</dbReference>
<dbReference type="InterPro" id="IPR032695">
    <property type="entry name" value="Integrin_dom_sf"/>
</dbReference>
<feature type="compositionally biased region" description="Low complexity" evidence="14">
    <location>
        <begin position="1207"/>
        <end position="1235"/>
    </location>
</feature>
<organism evidence="18">
    <name type="scientific">Tetraodon nigroviridis</name>
    <name type="common">Spotted green pufferfish</name>
    <name type="synonym">Chelonodon nigroviridis</name>
    <dbReference type="NCBI Taxonomy" id="99883"/>
    <lineage>
        <taxon>Eukaryota</taxon>
        <taxon>Metazoa</taxon>
        <taxon>Chordata</taxon>
        <taxon>Craniata</taxon>
        <taxon>Vertebrata</taxon>
        <taxon>Euteleostomi</taxon>
        <taxon>Actinopterygii</taxon>
        <taxon>Neopterygii</taxon>
        <taxon>Teleostei</taxon>
        <taxon>Neoteleostei</taxon>
        <taxon>Acanthomorphata</taxon>
        <taxon>Eupercaria</taxon>
        <taxon>Tetraodontiformes</taxon>
        <taxon>Tetradontoidea</taxon>
        <taxon>Tetraodontidae</taxon>
        <taxon>Tetraodon</taxon>
    </lineage>
</organism>
<dbReference type="GO" id="GO:0098609">
    <property type="term" value="P:cell-cell adhesion"/>
    <property type="evidence" value="ECO:0007669"/>
    <property type="project" value="TreeGrafter"/>
</dbReference>
<dbReference type="GO" id="GO:0007229">
    <property type="term" value="P:integrin-mediated signaling pathway"/>
    <property type="evidence" value="ECO:0007669"/>
    <property type="project" value="UniProtKB-KW"/>
</dbReference>
<evidence type="ECO:0000259" key="16">
    <source>
        <dbReference type="Pfam" id="PF20805"/>
    </source>
</evidence>
<feature type="domain" description="Integrin alpha third immunoglobulin-like" evidence="17">
    <location>
        <begin position="776"/>
        <end position="897"/>
    </location>
</feature>
<comment type="caution">
    <text evidence="13">Lacks conserved residue(s) required for the propagation of feature annotation.</text>
</comment>
<dbReference type="PROSITE" id="PS51470">
    <property type="entry name" value="FG_GAP"/>
    <property type="match status" value="3"/>
</dbReference>
<keyword evidence="10 13" id="KW-0675">Receptor</keyword>
<evidence type="ECO:0000313" key="18">
    <source>
        <dbReference type="EMBL" id="CAG07074.1"/>
    </source>
</evidence>
<dbReference type="GO" id="GO:0050900">
    <property type="term" value="P:leukocyte migration"/>
    <property type="evidence" value="ECO:0007669"/>
    <property type="project" value="TreeGrafter"/>
</dbReference>
<keyword evidence="7 13" id="KW-1133">Transmembrane helix</keyword>
<evidence type="ECO:0000256" key="8">
    <source>
        <dbReference type="ARBA" id="ARBA00023037"/>
    </source>
</evidence>
<feature type="region of interest" description="Disordered" evidence="14">
    <location>
        <begin position="876"/>
        <end position="898"/>
    </location>
</feature>
<dbReference type="Gene3D" id="1.20.5.930">
    <property type="entry name" value="Bicelle-embedded integrin alpha(iib) transmembrane segment"/>
    <property type="match status" value="1"/>
</dbReference>
<feature type="transmembrane region" description="Helical" evidence="13">
    <location>
        <begin position="1160"/>
        <end position="1182"/>
    </location>
</feature>
<evidence type="ECO:0000256" key="9">
    <source>
        <dbReference type="ARBA" id="ARBA00023136"/>
    </source>
</evidence>
<dbReference type="SMART" id="SM00191">
    <property type="entry name" value="Int_alpha"/>
    <property type="match status" value="4"/>
</dbReference>
<evidence type="ECO:0000259" key="15">
    <source>
        <dbReference type="Pfam" id="PF08441"/>
    </source>
</evidence>
<keyword evidence="9 13" id="KW-0472">Membrane</keyword>
<accession>Q4RX08</accession>
<comment type="caution">
    <text evidence="18">The sequence shown here is derived from an EMBL/GenBank/DDBJ whole genome shotgun (WGS) entry which is preliminary data.</text>
</comment>
<dbReference type="Gene3D" id="2.60.40.1460">
    <property type="entry name" value="Integrin domains. Chain A, domain 2"/>
    <property type="match status" value="1"/>
</dbReference>
<feature type="compositionally biased region" description="Polar residues" evidence="14">
    <location>
        <begin position="991"/>
        <end position="1001"/>
    </location>
</feature>
<evidence type="ECO:0000256" key="14">
    <source>
        <dbReference type="SAM" id="MobiDB-lite"/>
    </source>
</evidence>
<reference evidence="18" key="1">
    <citation type="journal article" date="2004" name="Nature">
        <title>Genome duplication in the teleost fish Tetraodon nigroviridis reveals the early vertebrate proto-karyotype.</title>
        <authorList>
            <person name="Jaillon O."/>
            <person name="Aury J.-M."/>
            <person name="Brunet F."/>
            <person name="Petit J.-L."/>
            <person name="Stange-Thomann N."/>
            <person name="Mauceli E."/>
            <person name="Bouneau L."/>
            <person name="Fischer C."/>
            <person name="Ozouf-Costaz C."/>
            <person name="Bernot A."/>
            <person name="Nicaud S."/>
            <person name="Jaffe D."/>
            <person name="Fisher S."/>
            <person name="Lutfalla G."/>
            <person name="Dossat C."/>
            <person name="Segurens B."/>
            <person name="Dasilva C."/>
            <person name="Salanoubat M."/>
            <person name="Levy M."/>
            <person name="Boudet N."/>
            <person name="Castellano S."/>
            <person name="Anthouard V."/>
            <person name="Jubin C."/>
            <person name="Castelli V."/>
            <person name="Katinka M."/>
            <person name="Vacherie B."/>
            <person name="Biemont C."/>
            <person name="Skalli Z."/>
            <person name="Cattolico L."/>
            <person name="Poulain J."/>
            <person name="De Berardinis V."/>
            <person name="Cruaud C."/>
            <person name="Duprat S."/>
            <person name="Brottier P."/>
            <person name="Coutanceau J.-P."/>
            <person name="Gouzy J."/>
            <person name="Parra G."/>
            <person name="Lardier G."/>
            <person name="Chapple C."/>
            <person name="McKernan K.J."/>
            <person name="McEwan P."/>
            <person name="Bosak S."/>
            <person name="Kellis M."/>
            <person name="Volff J.-N."/>
            <person name="Guigo R."/>
            <person name="Zody M.C."/>
            <person name="Mesirov J."/>
            <person name="Lindblad-Toh K."/>
            <person name="Birren B."/>
            <person name="Nusbaum C."/>
            <person name="Kahn D."/>
            <person name="Robinson-Rechavi M."/>
            <person name="Laudet V."/>
            <person name="Schachter V."/>
            <person name="Quetier F."/>
            <person name="Saurin W."/>
            <person name="Scarpelli C."/>
            <person name="Wincker P."/>
            <person name="Lander E.S."/>
            <person name="Weissenbach J."/>
            <person name="Roest Crollius H."/>
        </authorList>
    </citation>
    <scope>NUCLEOTIDE SEQUENCE [LARGE SCALE GENOMIC DNA]</scope>
</reference>
<comment type="similarity">
    <text evidence="2 13">Belongs to the integrin alpha chain family.</text>
</comment>
<dbReference type="InterPro" id="IPR000413">
    <property type="entry name" value="Integrin_alpha"/>
</dbReference>
<evidence type="ECO:0000256" key="6">
    <source>
        <dbReference type="ARBA" id="ARBA00022889"/>
    </source>
</evidence>
<feature type="region of interest" description="Disordered" evidence="14">
    <location>
        <begin position="982"/>
        <end position="1009"/>
    </location>
</feature>
<keyword evidence="4" id="KW-0732">Signal</keyword>
<name>Q4RX08_TETNG</name>
<dbReference type="KEGG" id="tng:GSTEN00027615G001"/>
<keyword evidence="11" id="KW-0325">Glycoprotein</keyword>
<dbReference type="PANTHER" id="PTHR23220">
    <property type="entry name" value="INTEGRIN ALPHA"/>
    <property type="match status" value="1"/>
</dbReference>
<dbReference type="Gene3D" id="2.60.40.1530">
    <property type="entry name" value="ntegrin, alpha v. Chain A, domain 4"/>
    <property type="match status" value="1"/>
</dbReference>
<proteinExistence type="inferred from homology"/>
<dbReference type="Gene3D" id="2.60.40.1510">
    <property type="entry name" value="ntegrin, alpha v. Chain A, domain 3"/>
    <property type="match status" value="1"/>
</dbReference>
<comment type="subcellular location">
    <subcellularLocation>
        <location evidence="1 13">Membrane</location>
        <topology evidence="1 13">Single-pass type I membrane protein</topology>
    </subcellularLocation>
</comment>
<dbReference type="InterPro" id="IPR013517">
    <property type="entry name" value="FG-GAP"/>
</dbReference>
<dbReference type="Pfam" id="PF20806">
    <property type="entry name" value="Integrin_A_Ig_3"/>
    <property type="match status" value="1"/>
</dbReference>
<evidence type="ECO:0000256" key="10">
    <source>
        <dbReference type="ARBA" id="ARBA00023170"/>
    </source>
</evidence>
<dbReference type="PANTHER" id="PTHR23220:SF90">
    <property type="entry name" value="INTEGRIN ALPHA-7"/>
    <property type="match status" value="1"/>
</dbReference>
<evidence type="ECO:0000256" key="1">
    <source>
        <dbReference type="ARBA" id="ARBA00004479"/>
    </source>
</evidence>
<feature type="repeat" description="FG-GAP" evidence="12">
    <location>
        <begin position="277"/>
        <end position="338"/>
    </location>
</feature>